<dbReference type="PANTHER" id="PTHR33744">
    <property type="entry name" value="CARBOHYDRATE DIACID REGULATOR"/>
    <property type="match status" value="1"/>
</dbReference>
<dbReference type="EMBL" id="LWCS01000020">
    <property type="protein sequence ID" value="OAN39001.1"/>
    <property type="molecule type" value="Genomic_DNA"/>
</dbReference>
<accession>A0A178LWT1</accession>
<evidence type="ECO:0000256" key="1">
    <source>
        <dbReference type="ARBA" id="ARBA00006754"/>
    </source>
</evidence>
<dbReference type="InterPro" id="IPR041522">
    <property type="entry name" value="CdaR_GGDEF"/>
</dbReference>
<dbReference type="InterPro" id="IPR042070">
    <property type="entry name" value="PucR_C-HTH_sf"/>
</dbReference>
<dbReference type="OrthoDB" id="3663486at2"/>
<protein>
    <submittedName>
        <fullName evidence="5">PucR family transcriptional regulator</fullName>
    </submittedName>
</protein>
<comment type="caution">
    <text evidence="5">The sequence shown here is derived from an EMBL/GenBank/DDBJ whole genome shotgun (WGS) entry which is preliminary data.</text>
</comment>
<feature type="domain" description="PucR C-terminal helix-turn-helix" evidence="2">
    <location>
        <begin position="364"/>
        <end position="418"/>
    </location>
</feature>
<proteinExistence type="inferred from homology"/>
<dbReference type="Gene3D" id="1.10.10.2840">
    <property type="entry name" value="PucR C-terminal helix-turn-helix domain"/>
    <property type="match status" value="1"/>
</dbReference>
<sequence>MATTPPAWFAELTPVDGQAFPSSSLLTTRADELASLLGPGPAGWAVELGATMAARIISAIPELAVDVIAREVRKGCEAVALGALAALASGTDVAFAAMPEVFTGPVEVVARGIGVEPVLRSIHVAHAAATEVLLDTAERVIPESQRFREMRRISDLLFSLVDIVTTRMSGEYARAHEEWLTSAAALRMETVEDILNGADIPLGRAARVLGYDLSRWHLAVIAWTGGDAPADPEQLRAAATGVLAAAGCVSNLVLPVGAHLAWAWGSRTVRAPALAETSELRPAPGIRISTGLPGLGLDGFRRSHVQAAHGARVGAASTRGEWLVRYDDVDVVAMLSADLPAASEFVARELGALAGASDSVAVVRHTLKCYLDRDRSLAKTAEHLHIARNTVAYRVQRAEQLRERPITERRLALHAALTLVEELGGAVLPISSTD</sequence>
<dbReference type="InterPro" id="IPR025751">
    <property type="entry name" value="RsbRD_N_dom"/>
</dbReference>
<reference evidence="5 6" key="1">
    <citation type="submission" date="2016-04" db="EMBL/GenBank/DDBJ databases">
        <title>Draft Genome Sequences of Staphylococcus capitis Strain H36, S. capitis Strain H65, S. cohnii Strain H62, S. hominis Strain H69, Mycobacterium iranicum Strain H39, Plantibacter sp. Strain H53, Pseudomonas oryzihabitans Strain H72, and Microbacterium sp. Strain H83, isolated from residential settings.</title>
        <authorList>
            <person name="Lymperopoulou D."/>
            <person name="Adams R.I."/>
            <person name="Lindow S."/>
            <person name="Coil D.A."/>
            <person name="Jospin G."/>
            <person name="Eisen J.A."/>
        </authorList>
    </citation>
    <scope>NUCLEOTIDE SEQUENCE [LARGE SCALE GENOMIC DNA]</scope>
    <source>
        <strain evidence="5 6">H39</strain>
    </source>
</reference>
<feature type="domain" description="CdaR GGDEF-like" evidence="4">
    <location>
        <begin position="202"/>
        <end position="313"/>
    </location>
</feature>
<dbReference type="RefSeq" id="WP_064281652.1">
    <property type="nucleotide sequence ID" value="NZ_LWCS01000020.1"/>
</dbReference>
<evidence type="ECO:0000259" key="4">
    <source>
        <dbReference type="Pfam" id="PF17853"/>
    </source>
</evidence>
<dbReference type="Pfam" id="PF14361">
    <property type="entry name" value="RsbRD_N"/>
    <property type="match status" value="1"/>
</dbReference>
<evidence type="ECO:0000313" key="5">
    <source>
        <dbReference type="EMBL" id="OAN39001.1"/>
    </source>
</evidence>
<dbReference type="Pfam" id="PF13556">
    <property type="entry name" value="HTH_30"/>
    <property type="match status" value="1"/>
</dbReference>
<feature type="domain" description="RsbT co-antagonist protein RsbRD N-terminal" evidence="3">
    <location>
        <begin position="47"/>
        <end position="187"/>
    </location>
</feature>
<comment type="similarity">
    <text evidence="1">Belongs to the CdaR family.</text>
</comment>
<evidence type="ECO:0000259" key="3">
    <source>
        <dbReference type="Pfam" id="PF14361"/>
    </source>
</evidence>
<organism evidence="5 6">
    <name type="scientific">Mycolicibacterium iranicum</name>
    <name type="common">Mycobacterium iranicum</name>
    <dbReference type="NCBI Taxonomy" id="912594"/>
    <lineage>
        <taxon>Bacteria</taxon>
        <taxon>Bacillati</taxon>
        <taxon>Actinomycetota</taxon>
        <taxon>Actinomycetes</taxon>
        <taxon>Mycobacteriales</taxon>
        <taxon>Mycobacteriaceae</taxon>
        <taxon>Mycolicibacterium</taxon>
    </lineage>
</organism>
<dbReference type="Pfam" id="PF17853">
    <property type="entry name" value="GGDEF_2"/>
    <property type="match status" value="1"/>
</dbReference>
<dbReference type="PANTHER" id="PTHR33744:SF1">
    <property type="entry name" value="DNA-BINDING TRANSCRIPTIONAL ACTIVATOR ADER"/>
    <property type="match status" value="1"/>
</dbReference>
<evidence type="ECO:0000313" key="6">
    <source>
        <dbReference type="Proteomes" id="UP000078396"/>
    </source>
</evidence>
<gene>
    <name evidence="5" type="ORF">A4X20_19595</name>
</gene>
<name>A0A178LWT1_MYCIR</name>
<dbReference type="Proteomes" id="UP000078396">
    <property type="component" value="Unassembled WGS sequence"/>
</dbReference>
<dbReference type="InterPro" id="IPR025736">
    <property type="entry name" value="PucR_C-HTH_dom"/>
</dbReference>
<dbReference type="AlphaFoldDB" id="A0A178LWT1"/>
<evidence type="ECO:0000259" key="2">
    <source>
        <dbReference type="Pfam" id="PF13556"/>
    </source>
</evidence>
<dbReference type="InterPro" id="IPR051448">
    <property type="entry name" value="CdaR-like_regulators"/>
</dbReference>